<keyword evidence="2" id="KW-0732">Signal</keyword>
<dbReference type="EMBL" id="FWXO01000001">
    <property type="protein sequence ID" value="SMC35650.1"/>
    <property type="molecule type" value="Genomic_DNA"/>
</dbReference>
<gene>
    <name evidence="5" type="ORF">SAMN05660703_0501</name>
</gene>
<dbReference type="AlphaFoldDB" id="A0A1W1YHE4"/>
<dbReference type="PROSITE" id="PS51829">
    <property type="entry name" value="P_HOMO_B"/>
    <property type="match status" value="1"/>
</dbReference>
<evidence type="ECO:0000313" key="5">
    <source>
        <dbReference type="EMBL" id="SMC35650.1"/>
    </source>
</evidence>
<dbReference type="Pfam" id="PF18962">
    <property type="entry name" value="Por_Secre_tail"/>
    <property type="match status" value="1"/>
</dbReference>
<dbReference type="GO" id="GO:0006508">
    <property type="term" value="P:proteolysis"/>
    <property type="evidence" value="ECO:0007669"/>
    <property type="project" value="UniProtKB-KW"/>
</dbReference>
<organism evidence="5 6">
    <name type="scientific">Cellulophaga tyrosinoxydans</name>
    <dbReference type="NCBI Taxonomy" id="504486"/>
    <lineage>
        <taxon>Bacteria</taxon>
        <taxon>Pseudomonadati</taxon>
        <taxon>Bacteroidota</taxon>
        <taxon>Flavobacteriia</taxon>
        <taxon>Flavobacteriales</taxon>
        <taxon>Flavobacteriaceae</taxon>
        <taxon>Cellulophaga</taxon>
    </lineage>
</organism>
<dbReference type="Gene3D" id="2.60.120.260">
    <property type="entry name" value="Galactose-binding domain-like"/>
    <property type="match status" value="1"/>
</dbReference>
<proteinExistence type="predicted"/>
<dbReference type="SUPFAM" id="SSF55486">
    <property type="entry name" value="Metalloproteases ('zincins'), catalytic domain"/>
    <property type="match status" value="1"/>
</dbReference>
<dbReference type="OrthoDB" id="9792152at2"/>
<evidence type="ECO:0000313" key="6">
    <source>
        <dbReference type="Proteomes" id="UP000192360"/>
    </source>
</evidence>
<dbReference type="Gene3D" id="3.40.390.10">
    <property type="entry name" value="Collagenase (Catalytic Domain)"/>
    <property type="match status" value="1"/>
</dbReference>
<evidence type="ECO:0000256" key="2">
    <source>
        <dbReference type="ARBA" id="ARBA00022729"/>
    </source>
</evidence>
<dbReference type="RefSeq" id="WP_084059810.1">
    <property type="nucleotide sequence ID" value="NZ_FWXO01000001.1"/>
</dbReference>
<keyword evidence="3" id="KW-0378">Hydrolase</keyword>
<dbReference type="InterPro" id="IPR036116">
    <property type="entry name" value="FN3_sf"/>
</dbReference>
<dbReference type="SUPFAM" id="SSF49265">
    <property type="entry name" value="Fibronectin type III"/>
    <property type="match status" value="1"/>
</dbReference>
<keyword evidence="1" id="KW-0645">Protease</keyword>
<evidence type="ECO:0000256" key="1">
    <source>
        <dbReference type="ARBA" id="ARBA00022670"/>
    </source>
</evidence>
<feature type="domain" description="P/Homo B" evidence="4">
    <location>
        <begin position="834"/>
        <end position="985"/>
    </location>
</feature>
<name>A0A1W1YHE4_9FLAO</name>
<dbReference type="Pfam" id="PF01483">
    <property type="entry name" value="P_proprotein"/>
    <property type="match status" value="1"/>
</dbReference>
<dbReference type="Pfam" id="PF13583">
    <property type="entry name" value="Reprolysin_4"/>
    <property type="match status" value="1"/>
</dbReference>
<dbReference type="InterPro" id="IPR026444">
    <property type="entry name" value="Secre_tail"/>
</dbReference>
<dbReference type="GO" id="GO:0004252">
    <property type="term" value="F:serine-type endopeptidase activity"/>
    <property type="evidence" value="ECO:0007669"/>
    <property type="project" value="InterPro"/>
</dbReference>
<dbReference type="InterPro" id="IPR008979">
    <property type="entry name" value="Galactose-bd-like_sf"/>
</dbReference>
<dbReference type="NCBIfam" id="TIGR04183">
    <property type="entry name" value="Por_Secre_tail"/>
    <property type="match status" value="1"/>
</dbReference>
<dbReference type="Gene3D" id="2.60.40.10">
    <property type="entry name" value="Immunoglobulins"/>
    <property type="match status" value="2"/>
</dbReference>
<keyword evidence="6" id="KW-1185">Reference proteome</keyword>
<accession>A0A1W1YHE4</accession>
<dbReference type="SUPFAM" id="SSF49785">
    <property type="entry name" value="Galactose-binding domain-like"/>
    <property type="match status" value="1"/>
</dbReference>
<dbReference type="InterPro" id="IPR024079">
    <property type="entry name" value="MetalloPept_cat_dom_sf"/>
</dbReference>
<reference evidence="5 6" key="1">
    <citation type="submission" date="2017-04" db="EMBL/GenBank/DDBJ databases">
        <authorList>
            <person name="Afonso C.L."/>
            <person name="Miller P.J."/>
            <person name="Scott M.A."/>
            <person name="Spackman E."/>
            <person name="Goraichik I."/>
            <person name="Dimitrov K.M."/>
            <person name="Suarez D.L."/>
            <person name="Swayne D.E."/>
        </authorList>
    </citation>
    <scope>NUCLEOTIDE SEQUENCE [LARGE SCALE GENOMIC DNA]</scope>
    <source>
        <strain evidence="5 6">DSM 21164</strain>
    </source>
</reference>
<dbReference type="InterPro" id="IPR002884">
    <property type="entry name" value="P_dom"/>
</dbReference>
<sequence>MTTNLRLLFAIPIFFLSFCGFSQVSYWQEASLSNSNVSKSIEKLSVKKAKVFKLQGALLDEKLKSITSSAKNSDIVYFPDEYGALVAFSIQEASVLSPELAQKYPQIKSYKGVAVNDPLKKIRFSIAPNGIQTMLLDKKSSEATFMEKASNGDYLLYTRKASDAVANDFVCETNEAIQSSIEAPQPSLVDTQVLKKYRVAISATGEYTQYHGGTKASALAAINATLTRINMVYETDLGITLELVANTDLVIYTDAATDPYNGNLNTQVQSTLNSVLGAANYDIGHLLTKANNTGDAGFVGAVCDDNKKGSAYSSGVNPSGDLFDIDFVAHEMGHQLGANHTWSFESEGTQVQAEPGSGSTIMGYAGISGANNVASNGQDYFHYYSIKQITEYLATTTCATEIMLANNPPVITASPDYTIPKGTAFVLTGNATDADAADVLTYTWEQVDDGVVTNTTFGPNNPSGANFRSQLPSTNPSRYFPKLSRVLQGNLTQTNPTINTAWETVSNVEREMNFALTVRDNNSEGGQVVSDLLKIDVVNSAGPFVVLSQNTNVSYEAGSIQLVTWNVANTTNALVDAQKVDILLSTDGGATFPYLVADNVPNDGAQNILIPSEITNQARIMIKASDNVFFAVNSSNFTIANSLVVLNFSALEFTVCQPSDLVLPFTYETNSGFSETSTFSVSGMPTGLTASFSQPTANLDNTAVSITFSNTGAAAIGVYPITITSTAASVTKEITINLNINSTTFSSVNLTSPADNLVDAEINPTFQWTVEPASTSYDIQIASDVAFANIVESSTVLFNSYTSIGLLPNTTYYWHVKPKNECGEGVYSAPFSFTTTSVDCALRTAPNLPISISSAGTPTIVSTITFTEDLPIADVNVILNVSHSYLADLTIKLTSPQGTSVVLVANSCGDKRNINATFDASATSFVCGNNPAITGMVKPLGSLNSFIGESSLGDWVLEIKDNAGGDGGSLNNFALELCVEGFFRPDDDNDGVYDDGDDLCLGTPAGQEVNADGCPVYRFTNTNFSINIDSESCRASDDGAIHISAAMGLNYTATITGNGVNNTGTFTNTYSLDGLQAGNYMVCITGTDGVINYEEYCFDVVLSQPDELLVSSNLTTNGKSVLLNLSGAQSYTVTLNGRTTQVTSTTALFELKNGINTLKVVTDLPCQGVYEETIIVADTPFIYPNPTYNNAKIFTGIEQLNCDVWIYAMNGKLVKQFQYQNTAIELDLEVSDLPQGMYIVKLKGENLKGTFKLMKK</sequence>
<dbReference type="GO" id="GO:0008237">
    <property type="term" value="F:metallopeptidase activity"/>
    <property type="evidence" value="ECO:0007669"/>
    <property type="project" value="InterPro"/>
</dbReference>
<dbReference type="Proteomes" id="UP000192360">
    <property type="component" value="Unassembled WGS sequence"/>
</dbReference>
<evidence type="ECO:0000256" key="3">
    <source>
        <dbReference type="ARBA" id="ARBA00022801"/>
    </source>
</evidence>
<dbReference type="InterPro" id="IPR013783">
    <property type="entry name" value="Ig-like_fold"/>
</dbReference>
<dbReference type="STRING" id="504486.SAMN05660703_0501"/>
<protein>
    <submittedName>
        <fullName evidence="5">Por secretion system C-terminal sorting domain-containing protein</fullName>
    </submittedName>
</protein>
<evidence type="ECO:0000259" key="4">
    <source>
        <dbReference type="PROSITE" id="PS51829"/>
    </source>
</evidence>